<dbReference type="Pfam" id="PF01381">
    <property type="entry name" value="HTH_3"/>
    <property type="match status" value="1"/>
</dbReference>
<comment type="caution">
    <text evidence="3">The sequence shown here is derived from an EMBL/GenBank/DDBJ whole genome shotgun (WGS) entry which is preliminary data.</text>
</comment>
<dbReference type="GO" id="GO:0005829">
    <property type="term" value="C:cytosol"/>
    <property type="evidence" value="ECO:0007669"/>
    <property type="project" value="TreeGrafter"/>
</dbReference>
<evidence type="ECO:0000313" key="4">
    <source>
        <dbReference type="Proteomes" id="UP000178098"/>
    </source>
</evidence>
<evidence type="ECO:0000256" key="1">
    <source>
        <dbReference type="ARBA" id="ARBA00023125"/>
    </source>
</evidence>
<dbReference type="GO" id="GO:0003677">
    <property type="term" value="F:DNA binding"/>
    <property type="evidence" value="ECO:0007669"/>
    <property type="project" value="UniProtKB-KW"/>
</dbReference>
<name>A0A1F7HGA1_9BACT</name>
<evidence type="ECO:0000313" key="3">
    <source>
        <dbReference type="EMBL" id="OGK30014.1"/>
    </source>
</evidence>
<dbReference type="PANTHER" id="PTHR46797:SF1">
    <property type="entry name" value="METHYLPHOSPHONATE SYNTHASE"/>
    <property type="match status" value="1"/>
</dbReference>
<evidence type="ECO:0000259" key="2">
    <source>
        <dbReference type="PROSITE" id="PS50943"/>
    </source>
</evidence>
<dbReference type="PANTHER" id="PTHR46797">
    <property type="entry name" value="HTH-TYPE TRANSCRIPTIONAL REGULATOR"/>
    <property type="match status" value="1"/>
</dbReference>
<dbReference type="InterPro" id="IPR001387">
    <property type="entry name" value="Cro/C1-type_HTH"/>
</dbReference>
<dbReference type="AlphaFoldDB" id="A0A1F7HGA1"/>
<keyword evidence="1" id="KW-0238">DNA-binding</keyword>
<dbReference type="CDD" id="cd00093">
    <property type="entry name" value="HTH_XRE"/>
    <property type="match status" value="1"/>
</dbReference>
<gene>
    <name evidence="3" type="ORF">A3D08_00660</name>
</gene>
<dbReference type="PROSITE" id="PS50943">
    <property type="entry name" value="HTH_CROC1"/>
    <property type="match status" value="1"/>
</dbReference>
<dbReference type="InterPro" id="IPR050807">
    <property type="entry name" value="TransReg_Diox_bact_type"/>
</dbReference>
<dbReference type="EMBL" id="MFZT01000036">
    <property type="protein sequence ID" value="OGK30014.1"/>
    <property type="molecule type" value="Genomic_DNA"/>
</dbReference>
<dbReference type="GO" id="GO:0003700">
    <property type="term" value="F:DNA-binding transcription factor activity"/>
    <property type="evidence" value="ECO:0007669"/>
    <property type="project" value="TreeGrafter"/>
</dbReference>
<proteinExistence type="predicted"/>
<feature type="domain" description="HTH cro/C1-type" evidence="2">
    <location>
        <begin position="41"/>
        <end position="96"/>
    </location>
</feature>
<dbReference type="Proteomes" id="UP000178098">
    <property type="component" value="Unassembled WGS sequence"/>
</dbReference>
<organism evidence="3 4">
    <name type="scientific">Candidatus Roizmanbacteria bacterium RIFCSPHIGHO2_02_FULL_43_11</name>
    <dbReference type="NCBI Taxonomy" id="1802043"/>
    <lineage>
        <taxon>Bacteria</taxon>
        <taxon>Candidatus Roizmaniibacteriota</taxon>
    </lineage>
</organism>
<dbReference type="InterPro" id="IPR010982">
    <property type="entry name" value="Lambda_DNA-bd_dom_sf"/>
</dbReference>
<sequence>MKKQVFHLTRWQDYEKKLLSNTAFQKKAAEFEHEYQLAKSIIDLRLKRHLSQKDLAFHVGTKQPVISRLETGTTKPTISLLERIAKALDAKLIVKLQEY</sequence>
<protein>
    <recommendedName>
        <fullName evidence="2">HTH cro/C1-type domain-containing protein</fullName>
    </recommendedName>
</protein>
<dbReference type="SMART" id="SM00530">
    <property type="entry name" value="HTH_XRE"/>
    <property type="match status" value="1"/>
</dbReference>
<dbReference type="Gene3D" id="1.10.260.40">
    <property type="entry name" value="lambda repressor-like DNA-binding domains"/>
    <property type="match status" value="1"/>
</dbReference>
<accession>A0A1F7HGA1</accession>
<dbReference type="SUPFAM" id="SSF47413">
    <property type="entry name" value="lambda repressor-like DNA-binding domains"/>
    <property type="match status" value="1"/>
</dbReference>
<reference evidence="3 4" key="1">
    <citation type="journal article" date="2016" name="Nat. Commun.">
        <title>Thousands of microbial genomes shed light on interconnected biogeochemical processes in an aquifer system.</title>
        <authorList>
            <person name="Anantharaman K."/>
            <person name="Brown C.T."/>
            <person name="Hug L.A."/>
            <person name="Sharon I."/>
            <person name="Castelle C.J."/>
            <person name="Probst A.J."/>
            <person name="Thomas B.C."/>
            <person name="Singh A."/>
            <person name="Wilkins M.J."/>
            <person name="Karaoz U."/>
            <person name="Brodie E.L."/>
            <person name="Williams K.H."/>
            <person name="Hubbard S.S."/>
            <person name="Banfield J.F."/>
        </authorList>
    </citation>
    <scope>NUCLEOTIDE SEQUENCE [LARGE SCALE GENOMIC DNA]</scope>
</reference>